<dbReference type="RefSeq" id="WP_052484849.1">
    <property type="nucleotide sequence ID" value="NZ_CDGG01000001.1"/>
</dbReference>
<organism evidence="3 4">
    <name type="scientific">Oceanobacillus oncorhynchi</name>
    <dbReference type="NCBI Taxonomy" id="545501"/>
    <lineage>
        <taxon>Bacteria</taxon>
        <taxon>Bacillati</taxon>
        <taxon>Bacillota</taxon>
        <taxon>Bacilli</taxon>
        <taxon>Bacillales</taxon>
        <taxon>Bacillaceae</taxon>
        <taxon>Oceanobacillus</taxon>
    </lineage>
</organism>
<dbReference type="EMBL" id="CDGG01000001">
    <property type="protein sequence ID" value="CEI80408.1"/>
    <property type="molecule type" value="Genomic_DNA"/>
</dbReference>
<dbReference type="AlphaFoldDB" id="A0A0A1MBI5"/>
<evidence type="ECO:0000313" key="4">
    <source>
        <dbReference type="Proteomes" id="UP000040453"/>
    </source>
</evidence>
<protein>
    <submittedName>
        <fullName evidence="3">Bacterial extracellular solute-binding protein</fullName>
    </submittedName>
</protein>
<dbReference type="Gene3D" id="3.40.190.10">
    <property type="entry name" value="Periplasmic binding protein-like II"/>
    <property type="match status" value="2"/>
</dbReference>
<evidence type="ECO:0000256" key="2">
    <source>
        <dbReference type="SAM" id="SignalP"/>
    </source>
</evidence>
<gene>
    <name evidence="3" type="ORF">BN997_00211</name>
</gene>
<dbReference type="SUPFAM" id="SSF53850">
    <property type="entry name" value="Periplasmic binding protein-like II"/>
    <property type="match status" value="1"/>
</dbReference>
<keyword evidence="4" id="KW-1185">Reference proteome</keyword>
<feature type="chain" id="PRO_5039396376" evidence="2">
    <location>
        <begin position="19"/>
        <end position="333"/>
    </location>
</feature>
<dbReference type="Proteomes" id="UP000040453">
    <property type="component" value="Unassembled WGS sequence"/>
</dbReference>
<feature type="signal peptide" evidence="2">
    <location>
        <begin position="1"/>
        <end position="18"/>
    </location>
</feature>
<evidence type="ECO:0000256" key="1">
    <source>
        <dbReference type="ARBA" id="ARBA00022729"/>
    </source>
</evidence>
<dbReference type="Pfam" id="PF13531">
    <property type="entry name" value="SBP_bac_11"/>
    <property type="match status" value="1"/>
</dbReference>
<accession>A0A0A1MBI5</accession>
<dbReference type="STRING" id="545501.BN997_00211"/>
<proteinExistence type="predicted"/>
<dbReference type="InterPro" id="IPR026045">
    <property type="entry name" value="Ferric-bd"/>
</dbReference>
<sequence>MKKLVSIGLFIVMVMLMAGCGSSSDSEAGGGDDGSGSSDLVIYSAMGNEISDPILELFQEQHPEINVETIHAGAGELLARIKAETDNPAGDILWGGETTTYDLNEELFSSYESPNDKEMIVQDPEHKWHAFSNLPQAILVNTDELPDESTHPTSIEDLADPNAAWLEQGNFALSDPGTSGTGVSIIKGMASLYDWEFVGDALKNASIVDGSSAMFDGVKDGEFAVGFINEDLGSKWESAGLPVRMIYPEDGVTNQIDAAGIILDGPNEESAQTFIDFVTSEEVHMIVRDEILRRSAREDIDPPEGFKELDSTNLIENNQLTNEEIMEEFENLR</sequence>
<reference evidence="3 4" key="1">
    <citation type="submission" date="2014-11" db="EMBL/GenBank/DDBJ databases">
        <authorList>
            <person name="Urmite Genomes Urmite Genomes"/>
        </authorList>
    </citation>
    <scope>NUCLEOTIDE SEQUENCE [LARGE SCALE GENOMIC DNA]</scope>
    <source>
        <strain evidence="3 4">Oc5</strain>
    </source>
</reference>
<dbReference type="PANTHER" id="PTHR30006:SF24">
    <property type="entry name" value="SLL0237 PROTEIN"/>
    <property type="match status" value="1"/>
</dbReference>
<dbReference type="PANTHER" id="PTHR30006">
    <property type="entry name" value="THIAMINE-BINDING PERIPLASMIC PROTEIN-RELATED"/>
    <property type="match status" value="1"/>
</dbReference>
<evidence type="ECO:0000313" key="3">
    <source>
        <dbReference type="EMBL" id="CEI80408.1"/>
    </source>
</evidence>
<name>A0A0A1MBI5_9BACI</name>
<dbReference type="PIRSF" id="PIRSF002825">
    <property type="entry name" value="CfbpA"/>
    <property type="match status" value="1"/>
</dbReference>
<dbReference type="PROSITE" id="PS51257">
    <property type="entry name" value="PROKAR_LIPOPROTEIN"/>
    <property type="match status" value="1"/>
</dbReference>
<keyword evidence="1 2" id="KW-0732">Signal</keyword>
<dbReference type="OrthoDB" id="179400at2"/>